<name>A0A0J6Y528_COCIT</name>
<evidence type="ECO:0000256" key="1">
    <source>
        <dbReference type="SAM" id="MobiDB-lite"/>
    </source>
</evidence>
<dbReference type="EMBL" id="DS028094">
    <property type="protein sequence ID" value="KMP02850.1"/>
    <property type="molecule type" value="Genomic_DNA"/>
</dbReference>
<reference evidence="3" key="1">
    <citation type="journal article" date="2010" name="Genome Res.">
        <title>Population genomic sequencing of Coccidioides fungi reveals recent hybridization and transposon control.</title>
        <authorList>
            <person name="Neafsey D.E."/>
            <person name="Barker B.M."/>
            <person name="Sharpton T.J."/>
            <person name="Stajich J.E."/>
            <person name="Park D.J."/>
            <person name="Whiston E."/>
            <person name="Hung C.-Y."/>
            <person name="McMahan C."/>
            <person name="White J."/>
            <person name="Sykes S."/>
            <person name="Heiman D."/>
            <person name="Young S."/>
            <person name="Zeng Q."/>
            <person name="Abouelleil A."/>
            <person name="Aftuck L."/>
            <person name="Bessette D."/>
            <person name="Brown A."/>
            <person name="FitzGerald M."/>
            <person name="Lui A."/>
            <person name="Macdonald J.P."/>
            <person name="Priest M."/>
            <person name="Orbach M.J."/>
            <person name="Galgiani J.N."/>
            <person name="Kirkland T.N."/>
            <person name="Cole G.T."/>
            <person name="Birren B.W."/>
            <person name="Henn M.R."/>
            <person name="Taylor J.W."/>
            <person name="Rounsley S.D."/>
        </authorList>
    </citation>
    <scope>NUCLEOTIDE SEQUENCE [LARGE SCALE GENOMIC DNA]</scope>
    <source>
        <strain evidence="3">RMSCC 2394</strain>
    </source>
</reference>
<dbReference type="Proteomes" id="UP000054565">
    <property type="component" value="Unassembled WGS sequence"/>
</dbReference>
<accession>A0A0J6Y528</accession>
<evidence type="ECO:0000313" key="2">
    <source>
        <dbReference type="EMBL" id="KMP02850.1"/>
    </source>
</evidence>
<protein>
    <submittedName>
        <fullName evidence="2">Uncharacterized protein</fullName>
    </submittedName>
</protein>
<feature type="compositionally biased region" description="Polar residues" evidence="1">
    <location>
        <begin position="87"/>
        <end position="98"/>
    </location>
</feature>
<evidence type="ECO:0000313" key="3">
    <source>
        <dbReference type="Proteomes" id="UP000054565"/>
    </source>
</evidence>
<feature type="region of interest" description="Disordered" evidence="1">
    <location>
        <begin position="72"/>
        <end position="106"/>
    </location>
</feature>
<sequence length="106" mass="12227">MSIRHIESQSDGSCRKSHGTIRYPADSLMKLYDNPCPRLRAADTLFQGYCNDIPSFWPVQLTSISRIRLEEPNASQNLESELDPSRPNVNWRMNQRPPSHSMVIRI</sequence>
<feature type="region of interest" description="Disordered" evidence="1">
    <location>
        <begin position="1"/>
        <end position="20"/>
    </location>
</feature>
<proteinExistence type="predicted"/>
<dbReference type="AlphaFoldDB" id="A0A0J6Y528"/>
<gene>
    <name evidence="2" type="ORF">CIRG_02542</name>
</gene>
<organism evidence="2 3">
    <name type="scientific">Coccidioides immitis RMSCC 2394</name>
    <dbReference type="NCBI Taxonomy" id="404692"/>
    <lineage>
        <taxon>Eukaryota</taxon>
        <taxon>Fungi</taxon>
        <taxon>Dikarya</taxon>
        <taxon>Ascomycota</taxon>
        <taxon>Pezizomycotina</taxon>
        <taxon>Eurotiomycetes</taxon>
        <taxon>Eurotiomycetidae</taxon>
        <taxon>Onygenales</taxon>
        <taxon>Onygenaceae</taxon>
        <taxon>Coccidioides</taxon>
    </lineage>
</organism>